<gene>
    <name evidence="9" type="ORF">FE257_004017</name>
</gene>
<dbReference type="GO" id="GO:0016020">
    <property type="term" value="C:membrane"/>
    <property type="evidence" value="ECO:0007669"/>
    <property type="project" value="UniProtKB-SubCell"/>
</dbReference>
<dbReference type="AlphaFoldDB" id="A0AAD4GWC7"/>
<evidence type="ECO:0000313" key="10">
    <source>
        <dbReference type="Proteomes" id="UP001194746"/>
    </source>
</evidence>
<evidence type="ECO:0000256" key="7">
    <source>
        <dbReference type="SAM" id="Phobius"/>
    </source>
</evidence>
<feature type="transmembrane region" description="Helical" evidence="7">
    <location>
        <begin position="21"/>
        <end position="41"/>
    </location>
</feature>
<feature type="transmembrane region" description="Helical" evidence="7">
    <location>
        <begin position="277"/>
        <end position="298"/>
    </location>
</feature>
<protein>
    <recommendedName>
        <fullName evidence="8">Major facilitator superfamily (MFS) profile domain-containing protein</fullName>
    </recommendedName>
</protein>
<organism evidence="9 10">
    <name type="scientific">Aspergillus nanangensis</name>
    <dbReference type="NCBI Taxonomy" id="2582783"/>
    <lineage>
        <taxon>Eukaryota</taxon>
        <taxon>Fungi</taxon>
        <taxon>Dikarya</taxon>
        <taxon>Ascomycota</taxon>
        <taxon>Pezizomycotina</taxon>
        <taxon>Eurotiomycetes</taxon>
        <taxon>Eurotiomycetidae</taxon>
        <taxon>Eurotiales</taxon>
        <taxon>Aspergillaceae</taxon>
        <taxon>Aspergillus</taxon>
        <taxon>Aspergillus subgen. Circumdati</taxon>
    </lineage>
</organism>
<dbReference type="InterPro" id="IPR005829">
    <property type="entry name" value="Sugar_transporter_CS"/>
</dbReference>
<evidence type="ECO:0000256" key="3">
    <source>
        <dbReference type="ARBA" id="ARBA00022448"/>
    </source>
</evidence>
<dbReference type="PROSITE" id="PS00217">
    <property type="entry name" value="SUGAR_TRANSPORT_2"/>
    <property type="match status" value="1"/>
</dbReference>
<dbReference type="InterPro" id="IPR003663">
    <property type="entry name" value="Sugar/inositol_transpt"/>
</dbReference>
<keyword evidence="10" id="KW-1185">Reference proteome</keyword>
<dbReference type="Proteomes" id="UP001194746">
    <property type="component" value="Unassembled WGS sequence"/>
</dbReference>
<dbReference type="InterPro" id="IPR036259">
    <property type="entry name" value="MFS_trans_sf"/>
</dbReference>
<dbReference type="PANTHER" id="PTHR48022">
    <property type="entry name" value="PLASTIDIC GLUCOSE TRANSPORTER 4"/>
    <property type="match status" value="1"/>
</dbReference>
<dbReference type="PRINTS" id="PR00171">
    <property type="entry name" value="SUGRTRNSPORT"/>
</dbReference>
<keyword evidence="5 7" id="KW-1133">Transmembrane helix</keyword>
<name>A0AAD4GWC7_ASPNN</name>
<evidence type="ECO:0000256" key="4">
    <source>
        <dbReference type="ARBA" id="ARBA00022692"/>
    </source>
</evidence>
<dbReference type="GO" id="GO:0005351">
    <property type="term" value="F:carbohydrate:proton symporter activity"/>
    <property type="evidence" value="ECO:0007669"/>
    <property type="project" value="TreeGrafter"/>
</dbReference>
<reference evidence="9" key="1">
    <citation type="journal article" date="2019" name="Beilstein J. Org. Chem.">
        <title>Nanangenines: drimane sesquiterpenoids as the dominant metabolite cohort of a novel Australian fungus, Aspergillus nanangensis.</title>
        <authorList>
            <person name="Lacey H.J."/>
            <person name="Gilchrist C.L.M."/>
            <person name="Crombie A."/>
            <person name="Kalaitzis J.A."/>
            <person name="Vuong D."/>
            <person name="Rutledge P.J."/>
            <person name="Turner P."/>
            <person name="Pitt J.I."/>
            <person name="Lacey E."/>
            <person name="Chooi Y.H."/>
            <person name="Piggott A.M."/>
        </authorList>
    </citation>
    <scope>NUCLEOTIDE SEQUENCE</scope>
    <source>
        <strain evidence="9">MST-FP2251</strain>
    </source>
</reference>
<evidence type="ECO:0000256" key="2">
    <source>
        <dbReference type="ARBA" id="ARBA00010992"/>
    </source>
</evidence>
<feature type="transmembrane region" description="Helical" evidence="7">
    <location>
        <begin position="156"/>
        <end position="181"/>
    </location>
</feature>
<feature type="transmembrane region" description="Helical" evidence="7">
    <location>
        <begin position="341"/>
        <end position="359"/>
    </location>
</feature>
<evidence type="ECO:0000256" key="1">
    <source>
        <dbReference type="ARBA" id="ARBA00004141"/>
    </source>
</evidence>
<feature type="domain" description="Major facilitator superfamily (MFS) profile" evidence="8">
    <location>
        <begin position="27"/>
        <end position="433"/>
    </location>
</feature>
<feature type="transmembrane region" description="Helical" evidence="7">
    <location>
        <begin position="310"/>
        <end position="329"/>
    </location>
</feature>
<accession>A0AAD4GWC7</accession>
<dbReference type="InterPro" id="IPR005828">
    <property type="entry name" value="MFS_sugar_transport-like"/>
</dbReference>
<comment type="subcellular location">
    <subcellularLocation>
        <location evidence="1">Membrane</location>
        <topology evidence="1">Multi-pass membrane protein</topology>
    </subcellularLocation>
</comment>
<dbReference type="InterPro" id="IPR020846">
    <property type="entry name" value="MFS_dom"/>
</dbReference>
<dbReference type="PROSITE" id="PS50850">
    <property type="entry name" value="MFS"/>
    <property type="match status" value="1"/>
</dbReference>
<keyword evidence="3" id="KW-0813">Transport</keyword>
<evidence type="ECO:0000259" key="8">
    <source>
        <dbReference type="PROSITE" id="PS50850"/>
    </source>
</evidence>
<proteinExistence type="inferred from homology"/>
<evidence type="ECO:0000256" key="5">
    <source>
        <dbReference type="ARBA" id="ARBA00022989"/>
    </source>
</evidence>
<feature type="transmembrane region" description="Helical" evidence="7">
    <location>
        <begin position="187"/>
        <end position="209"/>
    </location>
</feature>
<sequence length="526" mass="57688">MKLPHTQSRSEERIHTTAKPTLTNVIAIVVAGMGSFVFGYANNTIAGSLAQTSFIEKFLSGSDADSIISGIMGAFLGGCLLGAIVQSPVSNYYGRRIATSSAALLMAVSGALQAGSVHIAMFIVARFLCGISGGMLITNCPVYMSEISPPHIRGTLVANHAISIVYAYILSSIMALAFHYVTTSYQWRLQYVLLAVFGLLLFGSTFILPESPRWLCEHRHQDEALKVLERLHQSKGDSDISFASAEMAQIEAQIEIERELPRGVMHIIRTKHLRHRAACSILTWIMVQSTGIIVIATLTPTLFRNLGFDTVMQLGLSVVCISLICEAVLQKFYIGSMSKSGLNAAVAFYFLFVFFYGSTIDCTGYVYLAEIWPTNLRSYGTAIGIVASFSCAIAYTSPASLAFAQIGWKYYWVMIPVCIVTSTVIFFICPETARLTLEEIDALFSDEVAPVGHTKDPTITHPVGNTLSPRVSPDVETLNEPVLVMMWSKRKCYTSCIRQGHLQNIPTNTIGACCFQPRFLDQTIQL</sequence>
<keyword evidence="4 7" id="KW-0812">Transmembrane</keyword>
<dbReference type="Gene3D" id="1.20.1250.20">
    <property type="entry name" value="MFS general substrate transporter like domains"/>
    <property type="match status" value="1"/>
</dbReference>
<dbReference type="PANTHER" id="PTHR48022:SF30">
    <property type="entry name" value="MAJOR FACILITATOR SUPERFAMILY (MFS) PROFILE DOMAIN-CONTAINING PROTEIN"/>
    <property type="match status" value="1"/>
</dbReference>
<evidence type="ECO:0000256" key="6">
    <source>
        <dbReference type="ARBA" id="ARBA00023136"/>
    </source>
</evidence>
<feature type="transmembrane region" description="Helical" evidence="7">
    <location>
        <begin position="67"/>
        <end position="85"/>
    </location>
</feature>
<evidence type="ECO:0000313" key="9">
    <source>
        <dbReference type="EMBL" id="KAF9891550.1"/>
    </source>
</evidence>
<feature type="transmembrane region" description="Helical" evidence="7">
    <location>
        <begin position="120"/>
        <end position="144"/>
    </location>
</feature>
<feature type="transmembrane region" description="Helical" evidence="7">
    <location>
        <begin position="379"/>
        <end position="403"/>
    </location>
</feature>
<feature type="transmembrane region" description="Helical" evidence="7">
    <location>
        <begin position="97"/>
        <end position="114"/>
    </location>
</feature>
<keyword evidence="6 7" id="KW-0472">Membrane</keyword>
<dbReference type="InterPro" id="IPR050360">
    <property type="entry name" value="MFS_Sugar_Transporters"/>
</dbReference>
<feature type="transmembrane region" description="Helical" evidence="7">
    <location>
        <begin position="410"/>
        <end position="428"/>
    </location>
</feature>
<dbReference type="EMBL" id="VCAU01000018">
    <property type="protein sequence ID" value="KAF9891550.1"/>
    <property type="molecule type" value="Genomic_DNA"/>
</dbReference>
<reference evidence="9" key="2">
    <citation type="submission" date="2020-02" db="EMBL/GenBank/DDBJ databases">
        <authorList>
            <person name="Gilchrist C.L.M."/>
            <person name="Chooi Y.-H."/>
        </authorList>
    </citation>
    <scope>NUCLEOTIDE SEQUENCE</scope>
    <source>
        <strain evidence="9">MST-FP2251</strain>
    </source>
</reference>
<comment type="similarity">
    <text evidence="2">Belongs to the major facilitator superfamily. Sugar transporter (TC 2.A.1.1) family.</text>
</comment>
<comment type="caution">
    <text evidence="9">The sequence shown here is derived from an EMBL/GenBank/DDBJ whole genome shotgun (WGS) entry which is preliminary data.</text>
</comment>
<dbReference type="SUPFAM" id="SSF103473">
    <property type="entry name" value="MFS general substrate transporter"/>
    <property type="match status" value="1"/>
</dbReference>
<dbReference type="Pfam" id="PF00083">
    <property type="entry name" value="Sugar_tr"/>
    <property type="match status" value="1"/>
</dbReference>